<dbReference type="AlphaFoldDB" id="A0AAD7WZD0"/>
<proteinExistence type="predicted"/>
<feature type="compositionally biased region" description="Basic residues" evidence="2">
    <location>
        <begin position="177"/>
        <end position="186"/>
    </location>
</feature>
<accession>A0AAD7WZD0</accession>
<feature type="region of interest" description="Disordered" evidence="2">
    <location>
        <begin position="160"/>
        <end position="204"/>
    </location>
</feature>
<organism evidence="3 4">
    <name type="scientific">Aldrovandia affinis</name>
    <dbReference type="NCBI Taxonomy" id="143900"/>
    <lineage>
        <taxon>Eukaryota</taxon>
        <taxon>Metazoa</taxon>
        <taxon>Chordata</taxon>
        <taxon>Craniata</taxon>
        <taxon>Vertebrata</taxon>
        <taxon>Euteleostomi</taxon>
        <taxon>Actinopterygii</taxon>
        <taxon>Neopterygii</taxon>
        <taxon>Teleostei</taxon>
        <taxon>Notacanthiformes</taxon>
        <taxon>Halosauridae</taxon>
        <taxon>Aldrovandia</taxon>
    </lineage>
</organism>
<name>A0AAD7WZD0_9TELE</name>
<keyword evidence="1" id="KW-0175">Coiled coil</keyword>
<feature type="coiled-coil region" evidence="1">
    <location>
        <begin position="46"/>
        <end position="73"/>
    </location>
</feature>
<evidence type="ECO:0000256" key="1">
    <source>
        <dbReference type="SAM" id="Coils"/>
    </source>
</evidence>
<sequence>MEKKVCVIQTDFHQYRPTITIHSKPLAHVNPLPQCTQSGMRESEELKRAIEHTDRLLSRVHELEEENAGLCKEKNEVFVRLQASAAVLLLEVFQSLNPDSNLLLYLLLSGTTELRGKGHLCVEGGQSGSVGWGGPFRAQGKRGTVERSVFSADSLRYPQKEINAERQRAADSEGEKKHLRRRRAGGHRSSESETKGVDFKQFGG</sequence>
<reference evidence="3" key="1">
    <citation type="journal article" date="2023" name="Science">
        <title>Genome structures resolve the early diversification of teleost fishes.</title>
        <authorList>
            <person name="Parey E."/>
            <person name="Louis A."/>
            <person name="Montfort J."/>
            <person name="Bouchez O."/>
            <person name="Roques C."/>
            <person name="Iampietro C."/>
            <person name="Lluch J."/>
            <person name="Castinel A."/>
            <person name="Donnadieu C."/>
            <person name="Desvignes T."/>
            <person name="Floi Bucao C."/>
            <person name="Jouanno E."/>
            <person name="Wen M."/>
            <person name="Mejri S."/>
            <person name="Dirks R."/>
            <person name="Jansen H."/>
            <person name="Henkel C."/>
            <person name="Chen W.J."/>
            <person name="Zahm M."/>
            <person name="Cabau C."/>
            <person name="Klopp C."/>
            <person name="Thompson A.W."/>
            <person name="Robinson-Rechavi M."/>
            <person name="Braasch I."/>
            <person name="Lecointre G."/>
            <person name="Bobe J."/>
            <person name="Postlethwait J.H."/>
            <person name="Berthelot C."/>
            <person name="Roest Crollius H."/>
            <person name="Guiguen Y."/>
        </authorList>
    </citation>
    <scope>NUCLEOTIDE SEQUENCE</scope>
    <source>
        <strain evidence="3">NC1722</strain>
    </source>
</reference>
<gene>
    <name evidence="3" type="ORF">AAFF_G00082510</name>
</gene>
<evidence type="ECO:0000313" key="4">
    <source>
        <dbReference type="Proteomes" id="UP001221898"/>
    </source>
</evidence>
<keyword evidence="4" id="KW-1185">Reference proteome</keyword>
<dbReference type="EMBL" id="JAINUG010000015">
    <property type="protein sequence ID" value="KAJ8413744.1"/>
    <property type="molecule type" value="Genomic_DNA"/>
</dbReference>
<protein>
    <submittedName>
        <fullName evidence="3">Uncharacterized protein</fullName>
    </submittedName>
</protein>
<evidence type="ECO:0000313" key="3">
    <source>
        <dbReference type="EMBL" id="KAJ8413744.1"/>
    </source>
</evidence>
<feature type="compositionally biased region" description="Basic and acidic residues" evidence="2">
    <location>
        <begin position="188"/>
        <end position="198"/>
    </location>
</feature>
<evidence type="ECO:0000256" key="2">
    <source>
        <dbReference type="SAM" id="MobiDB-lite"/>
    </source>
</evidence>
<feature type="compositionally biased region" description="Basic and acidic residues" evidence="2">
    <location>
        <begin position="160"/>
        <end position="176"/>
    </location>
</feature>
<comment type="caution">
    <text evidence="3">The sequence shown here is derived from an EMBL/GenBank/DDBJ whole genome shotgun (WGS) entry which is preliminary data.</text>
</comment>
<dbReference type="Proteomes" id="UP001221898">
    <property type="component" value="Unassembled WGS sequence"/>
</dbReference>